<feature type="binding site" evidence="6">
    <location>
        <begin position="18"/>
        <end position="25"/>
    </location>
    <ligand>
        <name>GTP</name>
        <dbReference type="ChEBI" id="CHEBI:37565"/>
    </ligand>
</feature>
<evidence type="ECO:0000313" key="10">
    <source>
        <dbReference type="Proteomes" id="UP001325140"/>
    </source>
</evidence>
<accession>A0ABZ0UT39</accession>
<protein>
    <recommendedName>
        <fullName evidence="2 6">GTPase Era</fullName>
    </recommendedName>
</protein>
<comment type="similarity">
    <text evidence="1 6 7">Belongs to the TRAFAC class TrmE-Era-EngA-EngB-Septin-like GTPase superfamily. Era GTPase family.</text>
</comment>
<dbReference type="PROSITE" id="PS50823">
    <property type="entry name" value="KH_TYPE_2"/>
    <property type="match status" value="1"/>
</dbReference>
<dbReference type="InterPro" id="IPR015946">
    <property type="entry name" value="KH_dom-like_a/b"/>
</dbReference>
<dbReference type="InterPro" id="IPR005662">
    <property type="entry name" value="GTPase_Era-like"/>
</dbReference>
<gene>
    <name evidence="6" type="primary">era</name>
    <name evidence="9" type="ORF">Fokcrypt_00731</name>
</gene>
<dbReference type="Pfam" id="PF07650">
    <property type="entry name" value="KH_2"/>
    <property type="match status" value="1"/>
</dbReference>
<dbReference type="Gene3D" id="3.40.50.300">
    <property type="entry name" value="P-loop containing nucleotide triphosphate hydrolases"/>
    <property type="match status" value="1"/>
</dbReference>
<dbReference type="SUPFAM" id="SSF52540">
    <property type="entry name" value="P-loop containing nucleoside triphosphate hydrolases"/>
    <property type="match status" value="1"/>
</dbReference>
<dbReference type="PANTHER" id="PTHR42698">
    <property type="entry name" value="GTPASE ERA"/>
    <property type="match status" value="1"/>
</dbReference>
<dbReference type="SUPFAM" id="SSF54814">
    <property type="entry name" value="Prokaryotic type KH domain (KH-domain type II)"/>
    <property type="match status" value="1"/>
</dbReference>
<dbReference type="NCBIfam" id="TIGR00231">
    <property type="entry name" value="small_GTP"/>
    <property type="match status" value="1"/>
</dbReference>
<evidence type="ECO:0000256" key="5">
    <source>
        <dbReference type="ARBA" id="ARBA00023134"/>
    </source>
</evidence>
<keyword evidence="6" id="KW-1003">Cell membrane</keyword>
<keyword evidence="3 6" id="KW-0547">Nucleotide-binding</keyword>
<comment type="function">
    <text evidence="6">An essential GTPase that binds both GDP and GTP, with rapid nucleotide exchange. Plays a role in 16S rRNA processing and 30S ribosomal subunit biogenesis and possibly also in cell cycle regulation and energy metabolism.</text>
</comment>
<keyword evidence="10" id="KW-1185">Reference proteome</keyword>
<dbReference type="InterPro" id="IPR004044">
    <property type="entry name" value="KH_dom_type_2"/>
</dbReference>
<evidence type="ECO:0000256" key="1">
    <source>
        <dbReference type="ARBA" id="ARBA00007921"/>
    </source>
</evidence>
<comment type="subunit">
    <text evidence="6">Monomer.</text>
</comment>
<dbReference type="NCBIfam" id="TIGR00436">
    <property type="entry name" value="era"/>
    <property type="match status" value="1"/>
</dbReference>
<evidence type="ECO:0000256" key="7">
    <source>
        <dbReference type="RuleBase" id="RU003761"/>
    </source>
</evidence>
<dbReference type="Gene3D" id="3.30.300.20">
    <property type="match status" value="1"/>
</dbReference>
<name>A0ABZ0UT39_9RICK</name>
<evidence type="ECO:0000256" key="3">
    <source>
        <dbReference type="ARBA" id="ARBA00022741"/>
    </source>
</evidence>
<comment type="subcellular location">
    <subcellularLocation>
        <location evidence="6">Cytoplasm</location>
    </subcellularLocation>
    <subcellularLocation>
        <location evidence="6">Cell membrane</location>
        <topology evidence="6">Peripheral membrane protein</topology>
    </subcellularLocation>
</comment>
<evidence type="ECO:0000256" key="6">
    <source>
        <dbReference type="HAMAP-Rule" id="MF_00367"/>
    </source>
</evidence>
<feature type="domain" description="KH type-2" evidence="8">
    <location>
        <begin position="236"/>
        <end position="313"/>
    </location>
</feature>
<keyword evidence="6" id="KW-0699">rRNA-binding</keyword>
<dbReference type="Pfam" id="PF01926">
    <property type="entry name" value="MMR_HSR1"/>
    <property type="match status" value="1"/>
</dbReference>
<evidence type="ECO:0000259" key="8">
    <source>
        <dbReference type="PROSITE" id="PS50823"/>
    </source>
</evidence>
<dbReference type="HAMAP" id="MF_00367">
    <property type="entry name" value="GTPase_Era"/>
    <property type="match status" value="1"/>
</dbReference>
<evidence type="ECO:0000313" key="9">
    <source>
        <dbReference type="EMBL" id="WPX98189.1"/>
    </source>
</evidence>
<dbReference type="InterPro" id="IPR009019">
    <property type="entry name" value="KH_sf_prok-type"/>
</dbReference>
<dbReference type="PRINTS" id="PR00326">
    <property type="entry name" value="GTP1OBG"/>
</dbReference>
<proteinExistence type="inferred from homology"/>
<keyword evidence="5 6" id="KW-0342">GTP-binding</keyword>
<organism evidence="9 10">
    <name type="scientific">Candidatus Fokinia crypta</name>
    <dbReference type="NCBI Taxonomy" id="1920990"/>
    <lineage>
        <taxon>Bacteria</taxon>
        <taxon>Pseudomonadati</taxon>
        <taxon>Pseudomonadota</taxon>
        <taxon>Alphaproteobacteria</taxon>
        <taxon>Rickettsiales</taxon>
        <taxon>Candidatus Midichloriaceae</taxon>
        <taxon>Candidatus Fokinia</taxon>
    </lineage>
</organism>
<keyword evidence="4 6" id="KW-0694">RNA-binding</keyword>
<dbReference type="InterPro" id="IPR027417">
    <property type="entry name" value="P-loop_NTPase"/>
</dbReference>
<reference evidence="9" key="1">
    <citation type="submission" date="2022-10" db="EMBL/GenBank/DDBJ databases">
        <title>Host association and intracellularity evolved multiple times independently in the Rickettsiales.</title>
        <authorList>
            <person name="Castelli M."/>
            <person name="Nardi T."/>
            <person name="Gammuto L."/>
            <person name="Bellinzona G."/>
            <person name="Sabaneyeva E."/>
            <person name="Potekhin A."/>
            <person name="Serra V."/>
            <person name="Petroni G."/>
            <person name="Sassera D."/>
        </authorList>
    </citation>
    <scope>NUCLEOTIDE SEQUENCE [LARGE SCALE GENOMIC DNA]</scope>
    <source>
        <strain evidence="9">US_Bl 11III1</strain>
    </source>
</reference>
<evidence type="ECO:0000256" key="4">
    <source>
        <dbReference type="ARBA" id="ARBA00022884"/>
    </source>
</evidence>
<dbReference type="CDD" id="cd22534">
    <property type="entry name" value="KH-II_Era"/>
    <property type="match status" value="1"/>
</dbReference>
<dbReference type="InterPro" id="IPR005225">
    <property type="entry name" value="Small_GTP-bd"/>
</dbReference>
<dbReference type="RefSeq" id="WP_323722160.1">
    <property type="nucleotide sequence ID" value="NZ_CP110343.1"/>
</dbReference>
<comment type="caution">
    <text evidence="6">Lacks conserved residue(s) required for the propagation of feature annotation.</text>
</comment>
<dbReference type="InterPro" id="IPR006073">
    <property type="entry name" value="GTP-bd"/>
</dbReference>
<dbReference type="Proteomes" id="UP001325140">
    <property type="component" value="Chromosome"/>
</dbReference>
<sequence>MTNSTTAPYMSVKIGICGAPNAGKSTLLNAVLGQKLAIATHKPQTTRDNVVGMMKYGSTTMLFADMPGIFEVSKYQLREYLLVQAIQALSWCNVVMIMISAECLYNKTTKDEVYSVIEKELISIISLIEKLPSIVTIKKKIIDCSKKQKLLLLSKYDLIPYEMRDTVAKCLQELSEKYNIKCIMTSVTSGRYNDILDICASYSMPTYRCFDDLVYTNVSEKILAEEITREQIYFSVHQEVPYSCMVETVAWRELENYKVQVLQNIITAKESHKMILIGRDGKMIKSLRERVTKQIEGILDKRVELQLHVKVRSDWMKNIRPKDNLKDF</sequence>
<dbReference type="EMBL" id="CP110343">
    <property type="protein sequence ID" value="WPX98189.1"/>
    <property type="molecule type" value="Genomic_DNA"/>
</dbReference>
<feature type="binding site" evidence="6">
    <location>
        <begin position="154"/>
        <end position="157"/>
    </location>
    <ligand>
        <name>GTP</name>
        <dbReference type="ChEBI" id="CHEBI:37565"/>
    </ligand>
</feature>
<evidence type="ECO:0000256" key="2">
    <source>
        <dbReference type="ARBA" id="ARBA00020484"/>
    </source>
</evidence>
<keyword evidence="6" id="KW-0472">Membrane</keyword>
<keyword evidence="6" id="KW-0963">Cytoplasm</keyword>
<keyword evidence="6" id="KW-0690">Ribosome biogenesis</keyword>
<dbReference type="PANTHER" id="PTHR42698:SF2">
    <property type="entry name" value="GTPASE ERA-LIKE, CHLOROPLASTIC"/>
    <property type="match status" value="1"/>
</dbReference>